<accession>A0A0D7DZP7</accession>
<dbReference type="PATRIC" id="fig|1076.23.peg.2080"/>
<evidence type="ECO:0000256" key="1">
    <source>
        <dbReference type="SAM" id="MobiDB-lite"/>
    </source>
</evidence>
<feature type="region of interest" description="Disordered" evidence="1">
    <location>
        <begin position="1"/>
        <end position="26"/>
    </location>
</feature>
<reference evidence="2 3" key="1">
    <citation type="submission" date="2014-11" db="EMBL/GenBank/DDBJ databases">
        <title>Genomics and ecophysiology of heterotrophic nitrogen fixing bacteria isolated from estuarine surface water.</title>
        <authorList>
            <person name="Bentzon-Tilia M."/>
            <person name="Severin I."/>
            <person name="Hansen L.H."/>
            <person name="Riemann L."/>
        </authorList>
    </citation>
    <scope>NUCLEOTIDE SEQUENCE [LARGE SCALE GENOMIC DNA]</scope>
    <source>
        <strain evidence="2 3">BAL398</strain>
    </source>
</reference>
<protein>
    <submittedName>
        <fullName evidence="2">Uncharacterized protein</fullName>
    </submittedName>
</protein>
<name>A0A0D7DZP7_RHOPL</name>
<organism evidence="2 3">
    <name type="scientific">Rhodopseudomonas palustris</name>
    <dbReference type="NCBI Taxonomy" id="1076"/>
    <lineage>
        <taxon>Bacteria</taxon>
        <taxon>Pseudomonadati</taxon>
        <taxon>Pseudomonadota</taxon>
        <taxon>Alphaproteobacteria</taxon>
        <taxon>Hyphomicrobiales</taxon>
        <taxon>Nitrobacteraceae</taxon>
        <taxon>Rhodopseudomonas</taxon>
    </lineage>
</organism>
<dbReference type="Proteomes" id="UP000032515">
    <property type="component" value="Unassembled WGS sequence"/>
</dbReference>
<gene>
    <name evidence="2" type="ORF">OO17_27425</name>
</gene>
<proteinExistence type="predicted"/>
<sequence length="61" mass="6367">MTSSDAKQAGAYPLTRPPAAATLSHEGRGKKLTYTTIITGFSISSLGTLSIETRTKRASAP</sequence>
<comment type="caution">
    <text evidence="2">The sequence shown here is derived from an EMBL/GenBank/DDBJ whole genome shotgun (WGS) entry which is preliminary data.</text>
</comment>
<evidence type="ECO:0000313" key="3">
    <source>
        <dbReference type="Proteomes" id="UP000032515"/>
    </source>
</evidence>
<dbReference type="EMBL" id="JXXE01000700">
    <property type="protein sequence ID" value="KIZ34059.1"/>
    <property type="molecule type" value="Genomic_DNA"/>
</dbReference>
<evidence type="ECO:0000313" key="2">
    <source>
        <dbReference type="EMBL" id="KIZ34059.1"/>
    </source>
</evidence>
<dbReference type="AlphaFoldDB" id="A0A0D7DZP7"/>